<dbReference type="GO" id="GO:0043001">
    <property type="term" value="P:Golgi to plasma membrane protein transport"/>
    <property type="evidence" value="ECO:0007669"/>
    <property type="project" value="TreeGrafter"/>
</dbReference>
<dbReference type="Gene3D" id="3.40.50.300">
    <property type="entry name" value="P-loop containing nucleotide triphosphate hydrolases"/>
    <property type="match status" value="1"/>
</dbReference>
<dbReference type="GO" id="GO:0005525">
    <property type="term" value="F:GTP binding"/>
    <property type="evidence" value="ECO:0007669"/>
    <property type="project" value="UniProtKB-KW"/>
</dbReference>
<evidence type="ECO:0000256" key="4">
    <source>
        <dbReference type="ARBA" id="ARBA00023034"/>
    </source>
</evidence>
<feature type="binding site" evidence="9">
    <location>
        <begin position="134"/>
        <end position="137"/>
    </location>
    <ligand>
        <name>GTP</name>
        <dbReference type="ChEBI" id="CHEBI:37565"/>
    </ligand>
</feature>
<evidence type="ECO:0000313" key="12">
    <source>
        <dbReference type="Proteomes" id="UP000549394"/>
    </source>
</evidence>
<name>A0A7I8V7W7_9ANNE</name>
<evidence type="ECO:0000256" key="5">
    <source>
        <dbReference type="ARBA" id="ARBA00023134"/>
    </source>
</evidence>
<dbReference type="GO" id="GO:0034067">
    <property type="term" value="P:protein localization to Golgi apparatus"/>
    <property type="evidence" value="ECO:0007669"/>
    <property type="project" value="TreeGrafter"/>
</dbReference>
<dbReference type="SMART" id="SM00178">
    <property type="entry name" value="SAR"/>
    <property type="match status" value="1"/>
</dbReference>
<keyword evidence="4" id="KW-0333">Golgi apparatus</keyword>
<feature type="binding site" evidence="9">
    <location>
        <begin position="24"/>
        <end position="31"/>
    </location>
    <ligand>
        <name>GTP</name>
        <dbReference type="ChEBI" id="CHEBI:37565"/>
    </ligand>
</feature>
<dbReference type="Proteomes" id="UP000549394">
    <property type="component" value="Unassembled WGS sequence"/>
</dbReference>
<keyword evidence="10" id="KW-0460">Magnesium</keyword>
<evidence type="ECO:0000256" key="1">
    <source>
        <dbReference type="ARBA" id="ARBA00004601"/>
    </source>
</evidence>
<dbReference type="InterPro" id="IPR005225">
    <property type="entry name" value="Small_GTP-bd"/>
</dbReference>
<dbReference type="NCBIfam" id="TIGR00231">
    <property type="entry name" value="small_GTP"/>
    <property type="match status" value="1"/>
</dbReference>
<gene>
    <name evidence="11" type="ORF">DGYR_LOCUS1126</name>
</gene>
<dbReference type="PANTHER" id="PTHR45909:SF1">
    <property type="entry name" value="ADP-RIBOSYLATION FACTOR-RELATED PROTEIN 1"/>
    <property type="match status" value="1"/>
</dbReference>
<dbReference type="PROSITE" id="PS51417">
    <property type="entry name" value="ARF"/>
    <property type="match status" value="1"/>
</dbReference>
<keyword evidence="5 9" id="KW-0342">GTP-binding</keyword>
<dbReference type="GO" id="GO:0005794">
    <property type="term" value="C:Golgi apparatus"/>
    <property type="evidence" value="ECO:0007669"/>
    <property type="project" value="UniProtKB-SubCell"/>
</dbReference>
<dbReference type="Pfam" id="PF00025">
    <property type="entry name" value="Arf"/>
    <property type="match status" value="1"/>
</dbReference>
<proteinExistence type="predicted"/>
<dbReference type="EMBL" id="CAJFCJ010000002">
    <property type="protein sequence ID" value="CAD5111901.1"/>
    <property type="molecule type" value="Genomic_DNA"/>
</dbReference>
<feature type="binding site" evidence="10">
    <location>
        <position position="56"/>
    </location>
    <ligand>
        <name>Mg(2+)</name>
        <dbReference type="ChEBI" id="CHEBI:18420"/>
    </ligand>
</feature>
<organism evidence="11 12">
    <name type="scientific">Dimorphilus gyrociliatus</name>
    <dbReference type="NCBI Taxonomy" id="2664684"/>
    <lineage>
        <taxon>Eukaryota</taxon>
        <taxon>Metazoa</taxon>
        <taxon>Spiralia</taxon>
        <taxon>Lophotrochozoa</taxon>
        <taxon>Annelida</taxon>
        <taxon>Polychaeta</taxon>
        <taxon>Polychaeta incertae sedis</taxon>
        <taxon>Dinophilidae</taxon>
        <taxon>Dimorphilus</taxon>
    </lineage>
</organism>
<dbReference type="GO" id="GO:0006886">
    <property type="term" value="P:intracellular protein transport"/>
    <property type="evidence" value="ECO:0007669"/>
    <property type="project" value="TreeGrafter"/>
</dbReference>
<evidence type="ECO:0000313" key="11">
    <source>
        <dbReference type="EMBL" id="CAD5111901.1"/>
    </source>
</evidence>
<dbReference type="CDD" id="cd04160">
    <property type="entry name" value="Arfrp1"/>
    <property type="match status" value="1"/>
</dbReference>
<evidence type="ECO:0000256" key="2">
    <source>
        <dbReference type="ARBA" id="ARBA00022741"/>
    </source>
</evidence>
<feature type="binding site" evidence="9">
    <location>
        <position position="78"/>
    </location>
    <ligand>
        <name>GTP</name>
        <dbReference type="ChEBI" id="CHEBI:37565"/>
    </ligand>
</feature>
<dbReference type="PRINTS" id="PR00449">
    <property type="entry name" value="RASTRNSFRMNG"/>
</dbReference>
<evidence type="ECO:0000256" key="9">
    <source>
        <dbReference type="PIRSR" id="PIRSR606689-1"/>
    </source>
</evidence>
<feature type="binding site" evidence="10">
    <location>
        <position position="31"/>
    </location>
    <ligand>
        <name>Mg(2+)</name>
        <dbReference type="ChEBI" id="CHEBI:18420"/>
    </ligand>
</feature>
<evidence type="ECO:0000256" key="8">
    <source>
        <dbReference type="ARBA" id="ARBA00039478"/>
    </source>
</evidence>
<dbReference type="FunFam" id="3.40.50.300:FF:000509">
    <property type="entry name" value="ADP-ribosylation factor-related protein 1"/>
    <property type="match status" value="1"/>
</dbReference>
<dbReference type="InterPro" id="IPR006689">
    <property type="entry name" value="Small_GTPase_ARF/SAR"/>
</dbReference>
<dbReference type="SUPFAM" id="SSF52540">
    <property type="entry name" value="P-loop containing nucleoside triphosphate hydrolases"/>
    <property type="match status" value="1"/>
</dbReference>
<dbReference type="GO" id="GO:0003924">
    <property type="term" value="F:GTPase activity"/>
    <property type="evidence" value="ECO:0007669"/>
    <property type="project" value="InterPro"/>
</dbReference>
<keyword evidence="12" id="KW-1185">Reference proteome</keyword>
<dbReference type="AlphaFoldDB" id="A0A7I8V7W7"/>
<protein>
    <recommendedName>
        <fullName evidence="8">ADP-ribosylation factor-related protein 1</fullName>
    </recommendedName>
</protein>
<reference evidence="11 12" key="1">
    <citation type="submission" date="2020-08" db="EMBL/GenBank/DDBJ databases">
        <authorList>
            <person name="Hejnol A."/>
        </authorList>
    </citation>
    <scope>NUCLEOTIDE SEQUENCE [LARGE SCALE GENOMIC DNA]</scope>
</reference>
<comment type="function">
    <text evidence="6">Trans-Golgi-associated GTPase that regulates protein sorting. Controls the targeting of ARL1 and its effector to the trans-Golgi. Required for the lipidation of chylomicrons in the intestine and required for VLDL lipidation in the liver.</text>
</comment>
<sequence>MFTLMYGFYKFMFQKDDYYILILGLDNAGKSTYLEQTKIKFNKNYKGMNLNKITTTVGLNLGEVSVNGIRLNFWDLGGQEELQSLWDKYYAESHGIIYVVDSSQRDRLEESVSAFEKMVVNETLTGVPLLLLANKQDVDGCMTVSDIKMAFNRVSHKIGKRDLRVMGVSALLGDGVDDGIKWIEECVVRNSGHRPPIPQQIS</sequence>
<evidence type="ECO:0000256" key="6">
    <source>
        <dbReference type="ARBA" id="ARBA00037377"/>
    </source>
</evidence>
<comment type="subcellular location">
    <subcellularLocation>
        <location evidence="1">Golgi apparatus</location>
        <location evidence="1">trans-Golgi network</location>
    </subcellularLocation>
</comment>
<dbReference type="OrthoDB" id="414781at2759"/>
<dbReference type="SMART" id="SM00177">
    <property type="entry name" value="ARF"/>
    <property type="match status" value="1"/>
</dbReference>
<dbReference type="InterPro" id="IPR024156">
    <property type="entry name" value="Small_GTPase_ARF"/>
</dbReference>
<dbReference type="GO" id="GO:0016020">
    <property type="term" value="C:membrane"/>
    <property type="evidence" value="ECO:0007669"/>
    <property type="project" value="UniProtKB-ARBA"/>
</dbReference>
<dbReference type="PANTHER" id="PTHR45909">
    <property type="entry name" value="ADP-RIBOSYLATION FACTOR-RELATED PROTEIN 1"/>
    <property type="match status" value="1"/>
</dbReference>
<dbReference type="GO" id="GO:0046872">
    <property type="term" value="F:metal ion binding"/>
    <property type="evidence" value="ECO:0007669"/>
    <property type="project" value="UniProtKB-KW"/>
</dbReference>
<evidence type="ECO:0000256" key="10">
    <source>
        <dbReference type="PIRSR" id="PIRSR606689-2"/>
    </source>
</evidence>
<accession>A0A7I8V7W7</accession>
<evidence type="ECO:0000256" key="3">
    <source>
        <dbReference type="ARBA" id="ARBA00022990"/>
    </source>
</evidence>
<evidence type="ECO:0000256" key="7">
    <source>
        <dbReference type="ARBA" id="ARBA00038765"/>
    </source>
</evidence>
<comment type="subunit">
    <text evidence="7">Interacts with SYS1.</text>
</comment>
<keyword evidence="10" id="KW-0479">Metal-binding</keyword>
<keyword evidence="3" id="KW-0007">Acetylation</keyword>
<dbReference type="InterPro" id="IPR027417">
    <property type="entry name" value="P-loop_NTPase"/>
</dbReference>
<comment type="caution">
    <text evidence="11">The sequence shown here is derived from an EMBL/GenBank/DDBJ whole genome shotgun (WGS) entry which is preliminary data.</text>
</comment>
<keyword evidence="2 9" id="KW-0547">Nucleotide-binding</keyword>